<evidence type="ECO:0000256" key="10">
    <source>
        <dbReference type="SAM" id="Phobius"/>
    </source>
</evidence>
<accession>A0A7M1AXX2</accession>
<organism evidence="12 13">
    <name type="scientific">Sulfurimonas marina</name>
    <dbReference type="NCBI Taxonomy" id="2590551"/>
    <lineage>
        <taxon>Bacteria</taxon>
        <taxon>Pseudomonadati</taxon>
        <taxon>Campylobacterota</taxon>
        <taxon>Epsilonproteobacteria</taxon>
        <taxon>Campylobacterales</taxon>
        <taxon>Sulfurimonadaceae</taxon>
        <taxon>Sulfurimonas</taxon>
    </lineage>
</organism>
<keyword evidence="2" id="KW-0813">Transport</keyword>
<feature type="transmembrane region" description="Helical" evidence="10">
    <location>
        <begin position="356"/>
        <end position="375"/>
    </location>
</feature>
<feature type="transmembrane region" description="Helical" evidence="10">
    <location>
        <begin position="57"/>
        <end position="74"/>
    </location>
</feature>
<evidence type="ECO:0000256" key="5">
    <source>
        <dbReference type="ARBA" id="ARBA00022692"/>
    </source>
</evidence>
<evidence type="ECO:0000256" key="2">
    <source>
        <dbReference type="ARBA" id="ARBA00022448"/>
    </source>
</evidence>
<dbReference type="InterPro" id="IPR003148">
    <property type="entry name" value="RCK_N"/>
</dbReference>
<feature type="transmembrane region" description="Helical" evidence="10">
    <location>
        <begin position="86"/>
        <end position="109"/>
    </location>
</feature>
<keyword evidence="13" id="KW-1185">Reference proteome</keyword>
<keyword evidence="3" id="KW-0050">Antiport</keyword>
<dbReference type="Pfam" id="PF02254">
    <property type="entry name" value="TrkA_N"/>
    <property type="match status" value="1"/>
</dbReference>
<dbReference type="PANTHER" id="PTHR46157">
    <property type="entry name" value="K(+) EFFLUX ANTIPORTER 3, CHLOROPLASTIC"/>
    <property type="match status" value="1"/>
</dbReference>
<dbReference type="Gene3D" id="3.40.50.720">
    <property type="entry name" value="NAD(P)-binding Rossmann-like Domain"/>
    <property type="match status" value="1"/>
</dbReference>
<dbReference type="Pfam" id="PF00999">
    <property type="entry name" value="Na_H_Exchanger"/>
    <property type="match status" value="1"/>
</dbReference>
<dbReference type="GO" id="GO:1902600">
    <property type="term" value="P:proton transmembrane transport"/>
    <property type="evidence" value="ECO:0007669"/>
    <property type="project" value="InterPro"/>
</dbReference>
<reference evidence="12 13" key="1">
    <citation type="submission" date="2019-06" db="EMBL/GenBank/DDBJ databases">
        <title>Sulfurimonas gotlandica sp. nov., a chemoautotrophic and psychrotolerant epsilonproteobacterium isolated from a pelagic redoxcline, and an emended description of the genus Sulfurimonas.</title>
        <authorList>
            <person name="Wang S."/>
            <person name="Jiang L."/>
            <person name="Shao Z."/>
        </authorList>
    </citation>
    <scope>NUCLEOTIDE SEQUENCE [LARGE SCALE GENOMIC DNA]</scope>
    <source>
        <strain evidence="12 13">B2</strain>
    </source>
</reference>
<dbReference type="KEGG" id="smax:FJR03_11320"/>
<dbReference type="InterPro" id="IPR006153">
    <property type="entry name" value="Cation/H_exchanger_TM"/>
</dbReference>
<dbReference type="EMBL" id="CP041165">
    <property type="protein sequence ID" value="QOP42294.1"/>
    <property type="molecule type" value="Genomic_DNA"/>
</dbReference>
<name>A0A7M1AXX2_9BACT</name>
<feature type="transmembrane region" description="Helical" evidence="10">
    <location>
        <begin position="181"/>
        <end position="199"/>
    </location>
</feature>
<evidence type="ECO:0000313" key="13">
    <source>
        <dbReference type="Proteomes" id="UP000593910"/>
    </source>
</evidence>
<dbReference type="GO" id="GO:0006813">
    <property type="term" value="P:potassium ion transport"/>
    <property type="evidence" value="ECO:0007669"/>
    <property type="project" value="UniProtKB-KW"/>
</dbReference>
<dbReference type="Gene3D" id="1.20.1530.20">
    <property type="match status" value="1"/>
</dbReference>
<feature type="transmembrane region" description="Helical" evidence="10">
    <location>
        <begin position="149"/>
        <end position="169"/>
    </location>
</feature>
<dbReference type="InterPro" id="IPR036291">
    <property type="entry name" value="NAD(P)-bd_dom_sf"/>
</dbReference>
<protein>
    <submittedName>
        <fullName evidence="12">Potassium transporter</fullName>
    </submittedName>
</protein>
<feature type="transmembrane region" description="Helical" evidence="10">
    <location>
        <begin position="115"/>
        <end position="137"/>
    </location>
</feature>
<gene>
    <name evidence="12" type="ORF">FJR03_11320</name>
</gene>
<proteinExistence type="predicted"/>
<dbReference type="PROSITE" id="PS51201">
    <property type="entry name" value="RCK_N"/>
    <property type="match status" value="1"/>
</dbReference>
<evidence type="ECO:0000256" key="9">
    <source>
        <dbReference type="ARBA" id="ARBA00023136"/>
    </source>
</evidence>
<evidence type="ECO:0000256" key="6">
    <source>
        <dbReference type="ARBA" id="ARBA00022958"/>
    </source>
</evidence>
<feature type="transmembrane region" description="Helical" evidence="10">
    <location>
        <begin position="328"/>
        <end position="350"/>
    </location>
</feature>
<evidence type="ECO:0000256" key="8">
    <source>
        <dbReference type="ARBA" id="ARBA00023065"/>
    </source>
</evidence>
<dbReference type="GO" id="GO:0005886">
    <property type="term" value="C:plasma membrane"/>
    <property type="evidence" value="ECO:0007669"/>
    <property type="project" value="TreeGrafter"/>
</dbReference>
<feature type="transmembrane region" description="Helical" evidence="10">
    <location>
        <begin position="27"/>
        <end position="45"/>
    </location>
</feature>
<keyword evidence="8" id="KW-0406">Ion transport</keyword>
<evidence type="ECO:0000256" key="4">
    <source>
        <dbReference type="ARBA" id="ARBA00022538"/>
    </source>
</evidence>
<dbReference type="InterPro" id="IPR038770">
    <property type="entry name" value="Na+/solute_symporter_sf"/>
</dbReference>
<sequence>MENTLLYIIMALGISIVVNIFLKKIGISQIIGYIITGTIIVYAFDLRDASHSHELELVGEFGIVFLMFTIGLEISLAKMNSMRKEIFGNGILQVGITSAVFYAIGHYLFELDSVSSLMIALAFSLSSTAVVLSYLKSSKEIHRPYGQKATGILIFQDIAVIPILILIGFLTTEGDQSVGTILWHTFSSAVIVVGLLFIVGKRVVSWLLHFSASSELDELFMGSVLFIVIGASLFAAFMGFTYSLGAFVVGMIIAETKYHHKVEADIAPFKDLLLGTFFITVGMKIDIEFFFGHVGTIVLLFALVFILKSIITFVVVKLSSSSSKSLKTALSLSQVGEFSFVIFALATSGGLLDEQLSMFLVLIVIFSMMITPFFISKISPFVNRFIREKVVQTDFSTIAGKENHVIVCGYGVVGKFVAEELEKIGASFIVIDNSNKNVIKALKHGREAYLGDASKTSILDAINIDKAAAIIITLDNVEKKYNICEAVLAHSKDANVIVKVTSLQEQAKLAMLPITSIVDGKVEVARVLVERMVSCQLKSLKHS</sequence>
<keyword evidence="7 10" id="KW-1133">Transmembrane helix</keyword>
<comment type="subcellular location">
    <subcellularLocation>
        <location evidence="1">Membrane</location>
        <topology evidence="1">Multi-pass membrane protein</topology>
    </subcellularLocation>
</comment>
<feature type="transmembrane region" description="Helical" evidence="10">
    <location>
        <begin position="290"/>
        <end position="316"/>
    </location>
</feature>
<dbReference type="PANTHER" id="PTHR46157:SF4">
    <property type="entry name" value="K(+) EFFLUX ANTIPORTER 3, CHLOROPLASTIC"/>
    <property type="match status" value="1"/>
</dbReference>
<keyword evidence="6" id="KW-0630">Potassium</keyword>
<evidence type="ECO:0000259" key="11">
    <source>
        <dbReference type="PROSITE" id="PS51201"/>
    </source>
</evidence>
<keyword evidence="5 10" id="KW-0812">Transmembrane</keyword>
<keyword evidence="9 10" id="KW-0472">Membrane</keyword>
<evidence type="ECO:0000256" key="3">
    <source>
        <dbReference type="ARBA" id="ARBA00022449"/>
    </source>
</evidence>
<evidence type="ECO:0000256" key="1">
    <source>
        <dbReference type="ARBA" id="ARBA00004141"/>
    </source>
</evidence>
<feature type="domain" description="RCK N-terminal" evidence="11">
    <location>
        <begin position="402"/>
        <end position="518"/>
    </location>
</feature>
<feature type="transmembrane region" description="Helical" evidence="10">
    <location>
        <begin position="6"/>
        <end position="22"/>
    </location>
</feature>
<dbReference type="GO" id="GO:0015297">
    <property type="term" value="F:antiporter activity"/>
    <property type="evidence" value="ECO:0007669"/>
    <property type="project" value="UniProtKB-KW"/>
</dbReference>
<dbReference type="SUPFAM" id="SSF51735">
    <property type="entry name" value="NAD(P)-binding Rossmann-fold domains"/>
    <property type="match status" value="1"/>
</dbReference>
<evidence type="ECO:0000313" key="12">
    <source>
        <dbReference type="EMBL" id="QOP42294.1"/>
    </source>
</evidence>
<keyword evidence="4" id="KW-0633">Potassium transport</keyword>
<evidence type="ECO:0000256" key="7">
    <source>
        <dbReference type="ARBA" id="ARBA00022989"/>
    </source>
</evidence>
<dbReference type="RefSeq" id="WP_193113615.1">
    <property type="nucleotide sequence ID" value="NZ_CP041165.1"/>
</dbReference>
<dbReference type="Proteomes" id="UP000593910">
    <property type="component" value="Chromosome"/>
</dbReference>
<feature type="transmembrane region" description="Helical" evidence="10">
    <location>
        <begin position="220"/>
        <end position="253"/>
    </location>
</feature>
<dbReference type="AlphaFoldDB" id="A0A7M1AXX2"/>